<dbReference type="Proteomes" id="UP000031807">
    <property type="component" value="Segment"/>
</dbReference>
<organism evidence="1 2">
    <name type="scientific">Proteus phage pPM_01</name>
    <dbReference type="NCBI Taxonomy" id="1567485"/>
    <lineage>
        <taxon>Viruses</taxon>
        <taxon>Duplodnaviria</taxon>
        <taxon>Heunggongvirae</taxon>
        <taxon>Uroviricota</taxon>
        <taxon>Caudoviricetes</taxon>
        <taxon>Casjensviridae</taxon>
        <taxon>Lavrentievavirus</taxon>
        <taxon>Lavrentievavirus pPM01</taxon>
    </lineage>
</organism>
<accession>A0A0B4SJQ5</accession>
<dbReference type="RefSeq" id="YP_009199622.1">
    <property type="nucleotide sequence ID" value="NC_028812.1"/>
</dbReference>
<protein>
    <submittedName>
        <fullName evidence="1">Uncharacterized protein</fullName>
    </submittedName>
</protein>
<proteinExistence type="predicted"/>
<sequence length="246" mass="26992">MTFISNVVTDNSPFDMPESVRNYILTVNPRAKVGDVKTLSEAVALVADLDKFIPLVRYLFESVEVSAFDHGASCHMANDADLSARTIAVMKALGFSLDLDKSHGATTFTKTIDGKELKAIFYGRGEDGDDWDISFSIGGCVTLKRNAVSDFYALLSASLPESFDTMRPLLDGLSSLGFEVNNEASVDGLTVFYCEDDGREIHVKDGDVFGHFFAVYFVEGKDVAIRANRPAEIIVRDASESWTWEG</sequence>
<evidence type="ECO:0000313" key="1">
    <source>
        <dbReference type="EMBL" id="AJA41258.1"/>
    </source>
</evidence>
<dbReference type="GeneID" id="26626733"/>
<keyword evidence="2" id="KW-1185">Reference proteome</keyword>
<gene>
    <name evidence="1" type="ORF">pPM01_009</name>
</gene>
<evidence type="ECO:0000313" key="2">
    <source>
        <dbReference type="Proteomes" id="UP000031807"/>
    </source>
</evidence>
<dbReference type="KEGG" id="vg:26626733"/>
<reference evidence="1 2" key="1">
    <citation type="submission" date="2014-10" db="EMBL/GenBank/DDBJ databases">
        <title>Characterization of phage pPM_01 specific to Proteus mirabilis.</title>
        <authorList>
            <person name="Wirjon I.A."/>
            <person name="Mat Arip Y."/>
        </authorList>
    </citation>
    <scope>NUCLEOTIDE SEQUENCE [LARGE SCALE GENOMIC DNA]</scope>
</reference>
<name>A0A0B4SJQ5_9CAUD</name>
<dbReference type="EMBL" id="KP063118">
    <property type="protein sequence ID" value="AJA41258.1"/>
    <property type="molecule type" value="Genomic_DNA"/>
</dbReference>